<sequence length="222" mass="24218">MRCLLLGLGFACVLGAQVPLHIVAVERKGLPPYEAADRIYRLDGGQNRGLRVGDRLLVKRSGEPRAIGHLRVVEVRGEQCEAHFEPSGSAYPMKGDLVLRAELKWPPVAGPLDVDPLPMTSPPAPSSEAPPQEGLLFFFPQQADLSPAGLKKLEAWVRAWGVGGRWAVQVPSAKALSTALQQRRAEALQAALRSLGVAQAKVETEPRTTDGKYDPAWIRHWE</sequence>
<protein>
    <submittedName>
        <fullName evidence="1">Uncharacterized protein</fullName>
    </submittedName>
</protein>
<dbReference type="Proteomes" id="UP000709959">
    <property type="component" value="Unassembled WGS sequence"/>
</dbReference>
<accession>A0A936K8S8</accession>
<comment type="caution">
    <text evidence="1">The sequence shown here is derived from an EMBL/GenBank/DDBJ whole genome shotgun (WGS) entry which is preliminary data.</text>
</comment>
<proteinExistence type="predicted"/>
<gene>
    <name evidence="1" type="ORF">IPN91_14640</name>
</gene>
<name>A0A936K8S8_9BACT</name>
<evidence type="ECO:0000313" key="2">
    <source>
        <dbReference type="Proteomes" id="UP000709959"/>
    </source>
</evidence>
<organism evidence="1 2">
    <name type="scientific">Candidatus Geothrix odensensis</name>
    <dbReference type="NCBI Taxonomy" id="2954440"/>
    <lineage>
        <taxon>Bacteria</taxon>
        <taxon>Pseudomonadati</taxon>
        <taxon>Acidobacteriota</taxon>
        <taxon>Holophagae</taxon>
        <taxon>Holophagales</taxon>
        <taxon>Holophagaceae</taxon>
        <taxon>Geothrix</taxon>
    </lineage>
</organism>
<evidence type="ECO:0000313" key="1">
    <source>
        <dbReference type="EMBL" id="MBK8573817.1"/>
    </source>
</evidence>
<dbReference type="EMBL" id="JADKCH010000032">
    <property type="protein sequence ID" value="MBK8573817.1"/>
    <property type="molecule type" value="Genomic_DNA"/>
</dbReference>
<reference evidence="1 2" key="1">
    <citation type="submission" date="2020-10" db="EMBL/GenBank/DDBJ databases">
        <title>Connecting structure to function with the recovery of over 1000 high-quality activated sludge metagenome-assembled genomes encoding full-length rRNA genes using long-read sequencing.</title>
        <authorList>
            <person name="Singleton C.M."/>
            <person name="Petriglieri F."/>
            <person name="Kristensen J.M."/>
            <person name="Kirkegaard R.H."/>
            <person name="Michaelsen T.Y."/>
            <person name="Andersen M.H."/>
            <person name="Karst S.M."/>
            <person name="Dueholm M.S."/>
            <person name="Nielsen P.H."/>
            <person name="Albertsen M."/>
        </authorList>
    </citation>
    <scope>NUCLEOTIDE SEQUENCE [LARGE SCALE GENOMIC DNA]</scope>
    <source>
        <strain evidence="1">OdNE_18-Q3-R46-58_MAXAC.008</strain>
    </source>
</reference>
<dbReference type="AlphaFoldDB" id="A0A936K8S8"/>